<dbReference type="CDD" id="cd00038">
    <property type="entry name" value="CAP_ED"/>
    <property type="match status" value="1"/>
</dbReference>
<dbReference type="InterPro" id="IPR004358">
    <property type="entry name" value="Sig_transdc_His_kin-like_C"/>
</dbReference>
<reference evidence="5 6" key="1">
    <citation type="submission" date="2021-03" db="EMBL/GenBank/DDBJ databases">
        <authorList>
            <person name="Kim M.K."/>
        </authorList>
    </citation>
    <scope>NUCLEOTIDE SEQUENCE [LARGE SCALE GENOMIC DNA]</scope>
    <source>
        <strain evidence="5 6">BT442</strain>
    </source>
</reference>
<name>A0ABS3QJZ3_9BACT</name>
<dbReference type="PROSITE" id="PS50042">
    <property type="entry name" value="CNMP_BINDING_3"/>
    <property type="match status" value="1"/>
</dbReference>
<accession>A0ABS3QJZ3</accession>
<sequence>MPHLLPLDVTALNNITAFQNLPAEILTWLSQAGELHQYMPGEVIAEAGSRADSLMAVVAGEMHYYSQIDGRPAHVFRIEQGQVGGVLPYSRFEVYQGQVVAVGETVVYLLSRHQFAALEQVSPELVQRLVSLMNDRSRDYVRSQERDDKLRALGKLSAGLSHELNNPAAAISRASAALASALQATPLLLQGLLIACPSEEAVAALTALSVLPAEAPLALSALEAADREEELADWLETQGSPDGYALANSLLEAGLTVPTLILVAALLPAAARPDAFNWLSSYLTALRLASDISEASRRISTLVGDVKTYSHMDRATGHEKLDITTGLESTLHMFDYALRQKNVRLTRRYAPDLPLVMGQAGSLNQVWTNLIDNALDALPDQGGELVLSATRQQQLLRIGIQDNGSGITPEVLAHIFEPFYTTKPPGQGSGQGLDIACRIIREHGGRLEAMSVPGRTEFVAWLPVA</sequence>
<dbReference type="InterPro" id="IPR000595">
    <property type="entry name" value="cNMP-bd_dom"/>
</dbReference>
<dbReference type="InterPro" id="IPR003594">
    <property type="entry name" value="HATPase_dom"/>
</dbReference>
<dbReference type="InterPro" id="IPR005467">
    <property type="entry name" value="His_kinase_dom"/>
</dbReference>
<dbReference type="PANTHER" id="PTHR43065">
    <property type="entry name" value="SENSOR HISTIDINE KINASE"/>
    <property type="match status" value="1"/>
</dbReference>
<dbReference type="PRINTS" id="PR00344">
    <property type="entry name" value="BCTRLSENSOR"/>
</dbReference>
<dbReference type="InterPro" id="IPR014710">
    <property type="entry name" value="RmlC-like_jellyroll"/>
</dbReference>
<dbReference type="RefSeq" id="WP_208177271.1">
    <property type="nucleotide sequence ID" value="NZ_JAGETZ010000012.1"/>
</dbReference>
<comment type="catalytic activity">
    <reaction evidence="1">
        <text>ATP + protein L-histidine = ADP + protein N-phospho-L-histidine.</text>
        <dbReference type="EC" id="2.7.13.3"/>
    </reaction>
</comment>
<dbReference type="EMBL" id="JAGETZ010000012">
    <property type="protein sequence ID" value="MBO2011578.1"/>
    <property type="molecule type" value="Genomic_DNA"/>
</dbReference>
<dbReference type="InterPro" id="IPR036890">
    <property type="entry name" value="HATPase_C_sf"/>
</dbReference>
<dbReference type="PANTHER" id="PTHR43065:SF48">
    <property type="entry name" value="HISTIDINE KINASE"/>
    <property type="match status" value="1"/>
</dbReference>
<dbReference type="EC" id="2.7.13.3" evidence="2"/>
<gene>
    <name evidence="5" type="ORF">J4E00_21105</name>
</gene>
<dbReference type="SMART" id="SM00100">
    <property type="entry name" value="cNMP"/>
    <property type="match status" value="1"/>
</dbReference>
<organism evidence="5 6">
    <name type="scientific">Hymenobacter negativus</name>
    <dbReference type="NCBI Taxonomy" id="2795026"/>
    <lineage>
        <taxon>Bacteria</taxon>
        <taxon>Pseudomonadati</taxon>
        <taxon>Bacteroidota</taxon>
        <taxon>Cytophagia</taxon>
        <taxon>Cytophagales</taxon>
        <taxon>Hymenobacteraceae</taxon>
        <taxon>Hymenobacter</taxon>
    </lineage>
</organism>
<dbReference type="Pfam" id="PF02518">
    <property type="entry name" value="HATPase_c"/>
    <property type="match status" value="1"/>
</dbReference>
<evidence type="ECO:0000313" key="5">
    <source>
        <dbReference type="EMBL" id="MBO2011578.1"/>
    </source>
</evidence>
<dbReference type="Gene3D" id="3.30.565.10">
    <property type="entry name" value="Histidine kinase-like ATPase, C-terminal domain"/>
    <property type="match status" value="1"/>
</dbReference>
<evidence type="ECO:0000313" key="6">
    <source>
        <dbReference type="Proteomes" id="UP000664369"/>
    </source>
</evidence>
<dbReference type="Proteomes" id="UP000664369">
    <property type="component" value="Unassembled WGS sequence"/>
</dbReference>
<evidence type="ECO:0000256" key="2">
    <source>
        <dbReference type="ARBA" id="ARBA00012438"/>
    </source>
</evidence>
<feature type="domain" description="Histidine kinase" evidence="4">
    <location>
        <begin position="292"/>
        <end position="465"/>
    </location>
</feature>
<dbReference type="Pfam" id="PF00027">
    <property type="entry name" value="cNMP_binding"/>
    <property type="match status" value="1"/>
</dbReference>
<proteinExistence type="predicted"/>
<comment type="caution">
    <text evidence="5">The sequence shown here is derived from an EMBL/GenBank/DDBJ whole genome shotgun (WGS) entry which is preliminary data.</text>
</comment>
<evidence type="ECO:0000259" key="4">
    <source>
        <dbReference type="PROSITE" id="PS50109"/>
    </source>
</evidence>
<dbReference type="SUPFAM" id="SSF51206">
    <property type="entry name" value="cAMP-binding domain-like"/>
    <property type="match status" value="1"/>
</dbReference>
<dbReference type="InterPro" id="IPR018490">
    <property type="entry name" value="cNMP-bd_dom_sf"/>
</dbReference>
<evidence type="ECO:0000259" key="3">
    <source>
        <dbReference type="PROSITE" id="PS50042"/>
    </source>
</evidence>
<protein>
    <recommendedName>
        <fullName evidence="2">histidine kinase</fullName>
        <ecNumber evidence="2">2.7.13.3</ecNumber>
    </recommendedName>
</protein>
<dbReference type="Gene3D" id="2.60.120.10">
    <property type="entry name" value="Jelly Rolls"/>
    <property type="match status" value="1"/>
</dbReference>
<dbReference type="SMART" id="SM00387">
    <property type="entry name" value="HATPase_c"/>
    <property type="match status" value="1"/>
</dbReference>
<evidence type="ECO:0000256" key="1">
    <source>
        <dbReference type="ARBA" id="ARBA00000085"/>
    </source>
</evidence>
<dbReference type="PROSITE" id="PS50109">
    <property type="entry name" value="HIS_KIN"/>
    <property type="match status" value="1"/>
</dbReference>
<keyword evidence="6" id="KW-1185">Reference proteome</keyword>
<dbReference type="Gene3D" id="1.10.287.130">
    <property type="match status" value="1"/>
</dbReference>
<feature type="domain" description="Cyclic nucleotide-binding" evidence="3">
    <location>
        <begin position="17"/>
        <end position="136"/>
    </location>
</feature>
<dbReference type="SUPFAM" id="SSF55874">
    <property type="entry name" value="ATPase domain of HSP90 chaperone/DNA topoisomerase II/histidine kinase"/>
    <property type="match status" value="1"/>
</dbReference>